<name>A0A8K0WSR9_9HYPO</name>
<gene>
    <name evidence="4" type="ORF">B0I35DRAFT_407133</name>
</gene>
<accession>A0A8K0WSR9</accession>
<comment type="caution">
    <text evidence="4">The sequence shown here is derived from an EMBL/GenBank/DDBJ whole genome shotgun (WGS) entry which is preliminary data.</text>
</comment>
<dbReference type="OrthoDB" id="5392263at2759"/>
<dbReference type="EMBL" id="JAGPNK010000004">
    <property type="protein sequence ID" value="KAH7322681.1"/>
    <property type="molecule type" value="Genomic_DNA"/>
</dbReference>
<feature type="signal peptide" evidence="3">
    <location>
        <begin position="1"/>
        <end position="29"/>
    </location>
</feature>
<evidence type="ECO:0000313" key="4">
    <source>
        <dbReference type="EMBL" id="KAH7322681.1"/>
    </source>
</evidence>
<feature type="chain" id="PRO_5035477646" evidence="3">
    <location>
        <begin position="30"/>
        <end position="577"/>
    </location>
</feature>
<feature type="compositionally biased region" description="Low complexity" evidence="1">
    <location>
        <begin position="228"/>
        <end position="239"/>
    </location>
</feature>
<keyword evidence="2" id="KW-1133">Transmembrane helix</keyword>
<keyword evidence="3" id="KW-0732">Signal</keyword>
<feature type="transmembrane region" description="Helical" evidence="2">
    <location>
        <begin position="528"/>
        <end position="551"/>
    </location>
</feature>
<keyword evidence="2" id="KW-0812">Transmembrane</keyword>
<dbReference type="AlphaFoldDB" id="A0A8K0WSR9"/>
<keyword evidence="5" id="KW-1185">Reference proteome</keyword>
<evidence type="ECO:0000256" key="3">
    <source>
        <dbReference type="SAM" id="SignalP"/>
    </source>
</evidence>
<evidence type="ECO:0000256" key="1">
    <source>
        <dbReference type="SAM" id="MobiDB-lite"/>
    </source>
</evidence>
<proteinExistence type="predicted"/>
<feature type="transmembrane region" description="Helical" evidence="2">
    <location>
        <begin position="390"/>
        <end position="410"/>
    </location>
</feature>
<protein>
    <submittedName>
        <fullName evidence="4">Uncharacterized protein</fullName>
    </submittedName>
</protein>
<sequence>MATLSPRSRWLVQPRTILLLIVSLPIVDATFTIARCCTLAVRQDPSLYSDEHLPWDVCNYHRDLDFSSNITYPSVKVTMGWVREYCRGTQISTTSQWLLPLATYISPYMGILLLCPLGEDMTQQRITGHRSFDAMIHTMRKPIQESLSILGDPASAIFGAYYEVLSDTLALRKLSHKKSQDLTWLQQRASWATALLGGLKFSSTIGWRPEIMGLSLKSSSGATHNHQESSGSSSEGSPSNQLAHGAPQKIDQAINLVITARPSFSSGILIPVVLMLVVNAATLYDAYSKVGDKETALALAYCIWYSWLIVVGMAGNCFASAINHDLARRALGEVITLGDEPVSVALRERYVNNKLWSNWELQGGQAGTLSFTSSRGEGWTFWLRFCVGQFLGWCVVCFASAAATAIAWTTPTTGLGCRSFNFILYAVLAFVAAYLHVLCSWLAARRRQHELDPDRDPVIEKRRIRILFTVRVVYWFVAMCNAAVMILGTAFHLIGVFRACWCDRLSWADGQVIELNSKTDEAVRNAQLYWLSTSYVTFGCMWLACLVALTFRSFIGQRMEDWLRDDEERWMYLAKVL</sequence>
<feature type="transmembrane region" description="Helical" evidence="2">
    <location>
        <begin position="422"/>
        <end position="444"/>
    </location>
</feature>
<organism evidence="4 5">
    <name type="scientific">Stachybotrys elegans</name>
    <dbReference type="NCBI Taxonomy" id="80388"/>
    <lineage>
        <taxon>Eukaryota</taxon>
        <taxon>Fungi</taxon>
        <taxon>Dikarya</taxon>
        <taxon>Ascomycota</taxon>
        <taxon>Pezizomycotina</taxon>
        <taxon>Sordariomycetes</taxon>
        <taxon>Hypocreomycetidae</taxon>
        <taxon>Hypocreales</taxon>
        <taxon>Stachybotryaceae</taxon>
        <taxon>Stachybotrys</taxon>
    </lineage>
</organism>
<evidence type="ECO:0000256" key="2">
    <source>
        <dbReference type="SAM" id="Phobius"/>
    </source>
</evidence>
<feature type="transmembrane region" description="Helical" evidence="2">
    <location>
        <begin position="472"/>
        <end position="497"/>
    </location>
</feature>
<reference evidence="4" key="1">
    <citation type="journal article" date="2021" name="Nat. Commun.">
        <title>Genetic determinants of endophytism in the Arabidopsis root mycobiome.</title>
        <authorList>
            <person name="Mesny F."/>
            <person name="Miyauchi S."/>
            <person name="Thiergart T."/>
            <person name="Pickel B."/>
            <person name="Atanasova L."/>
            <person name="Karlsson M."/>
            <person name="Huettel B."/>
            <person name="Barry K.W."/>
            <person name="Haridas S."/>
            <person name="Chen C."/>
            <person name="Bauer D."/>
            <person name="Andreopoulos W."/>
            <person name="Pangilinan J."/>
            <person name="LaButti K."/>
            <person name="Riley R."/>
            <person name="Lipzen A."/>
            <person name="Clum A."/>
            <person name="Drula E."/>
            <person name="Henrissat B."/>
            <person name="Kohler A."/>
            <person name="Grigoriev I.V."/>
            <person name="Martin F.M."/>
            <person name="Hacquard S."/>
        </authorList>
    </citation>
    <scope>NUCLEOTIDE SEQUENCE</scope>
    <source>
        <strain evidence="4">MPI-CAGE-CH-0235</strain>
    </source>
</reference>
<evidence type="ECO:0000313" key="5">
    <source>
        <dbReference type="Proteomes" id="UP000813444"/>
    </source>
</evidence>
<feature type="transmembrane region" description="Helical" evidence="2">
    <location>
        <begin position="296"/>
        <end position="319"/>
    </location>
</feature>
<dbReference type="Proteomes" id="UP000813444">
    <property type="component" value="Unassembled WGS sequence"/>
</dbReference>
<keyword evidence="2" id="KW-0472">Membrane</keyword>
<feature type="region of interest" description="Disordered" evidence="1">
    <location>
        <begin position="218"/>
        <end position="244"/>
    </location>
</feature>
<feature type="transmembrane region" description="Helical" evidence="2">
    <location>
        <begin position="264"/>
        <end position="284"/>
    </location>
</feature>